<keyword evidence="1" id="KW-0472">Membrane</keyword>
<dbReference type="EMBL" id="AP022577">
    <property type="protein sequence ID" value="BBX87904.1"/>
    <property type="molecule type" value="Genomic_DNA"/>
</dbReference>
<keyword evidence="1" id="KW-0812">Transmembrane</keyword>
<reference evidence="2 3" key="1">
    <citation type="journal article" date="2019" name="Emerg. Microbes Infect.">
        <title>Comprehensive subspecies identification of 175 nontuberculous mycobacteria species based on 7547 genomic profiles.</title>
        <authorList>
            <person name="Matsumoto Y."/>
            <person name="Kinjo T."/>
            <person name="Motooka D."/>
            <person name="Nabeya D."/>
            <person name="Jung N."/>
            <person name="Uechi K."/>
            <person name="Horii T."/>
            <person name="Iida T."/>
            <person name="Fujita J."/>
            <person name="Nakamura S."/>
        </authorList>
    </citation>
    <scope>NUCLEOTIDE SEQUENCE [LARGE SCALE GENOMIC DNA]</scope>
    <source>
        <strain evidence="2 3">JCM 15296</strain>
    </source>
</reference>
<organism evidence="2 3">
    <name type="scientific">Mycolicibacterium aubagnense</name>
    <dbReference type="NCBI Taxonomy" id="319707"/>
    <lineage>
        <taxon>Bacteria</taxon>
        <taxon>Bacillati</taxon>
        <taxon>Actinomycetota</taxon>
        <taxon>Actinomycetes</taxon>
        <taxon>Mycobacteriales</taxon>
        <taxon>Mycobacteriaceae</taxon>
        <taxon>Mycolicibacterium</taxon>
    </lineage>
</organism>
<sequence>MHCPGATVAVTVTVAGVWRTSLPEGLAGVDSGSAKATVTVVDKAIAAKAGAISALLNVIMVATLGLIRALQPPAARSNYPHAA</sequence>
<proteinExistence type="predicted"/>
<dbReference type="Proteomes" id="UP000465609">
    <property type="component" value="Chromosome"/>
</dbReference>
<accession>A0ABM7IMC6</accession>
<gene>
    <name evidence="2" type="ORF">MAUB_57770</name>
</gene>
<feature type="transmembrane region" description="Helical" evidence="1">
    <location>
        <begin position="45"/>
        <end position="67"/>
    </location>
</feature>
<name>A0ABM7IMC6_9MYCO</name>
<evidence type="ECO:0000313" key="3">
    <source>
        <dbReference type="Proteomes" id="UP000465609"/>
    </source>
</evidence>
<keyword evidence="3" id="KW-1185">Reference proteome</keyword>
<evidence type="ECO:0000313" key="2">
    <source>
        <dbReference type="EMBL" id="BBX87904.1"/>
    </source>
</evidence>
<protein>
    <submittedName>
        <fullName evidence="2">Uncharacterized protein</fullName>
    </submittedName>
</protein>
<evidence type="ECO:0000256" key="1">
    <source>
        <dbReference type="SAM" id="Phobius"/>
    </source>
</evidence>
<keyword evidence="1" id="KW-1133">Transmembrane helix</keyword>